<dbReference type="STRING" id="136037.A0A067RH75"/>
<feature type="chain" id="PRO_5001645158" evidence="1">
    <location>
        <begin position="21"/>
        <end position="510"/>
    </location>
</feature>
<evidence type="ECO:0000313" key="4">
    <source>
        <dbReference type="Proteomes" id="UP000027135"/>
    </source>
</evidence>
<dbReference type="eggNOG" id="KOG0685">
    <property type="taxonomic scope" value="Eukaryota"/>
</dbReference>
<dbReference type="OMA" id="PEDWPGF"/>
<dbReference type="Proteomes" id="UP000027135">
    <property type="component" value="Unassembled WGS sequence"/>
</dbReference>
<evidence type="ECO:0000256" key="1">
    <source>
        <dbReference type="SAM" id="SignalP"/>
    </source>
</evidence>
<keyword evidence="4" id="KW-1185">Reference proteome</keyword>
<protein>
    <submittedName>
        <fullName evidence="3">Peroxisomal N(1)-acetyl-spermine/spermidine oxidase</fullName>
    </submittedName>
</protein>
<keyword evidence="1" id="KW-0732">Signal</keyword>
<dbReference type="PANTHER" id="PTHR10742">
    <property type="entry name" value="FLAVIN MONOAMINE OXIDASE"/>
    <property type="match status" value="1"/>
</dbReference>
<dbReference type="AlphaFoldDB" id="A0A067RH75"/>
<organism evidence="3 4">
    <name type="scientific">Zootermopsis nevadensis</name>
    <name type="common">Dampwood termite</name>
    <dbReference type="NCBI Taxonomy" id="136037"/>
    <lineage>
        <taxon>Eukaryota</taxon>
        <taxon>Metazoa</taxon>
        <taxon>Ecdysozoa</taxon>
        <taxon>Arthropoda</taxon>
        <taxon>Hexapoda</taxon>
        <taxon>Insecta</taxon>
        <taxon>Pterygota</taxon>
        <taxon>Neoptera</taxon>
        <taxon>Polyneoptera</taxon>
        <taxon>Dictyoptera</taxon>
        <taxon>Blattodea</taxon>
        <taxon>Blattoidea</taxon>
        <taxon>Termitoidae</taxon>
        <taxon>Termopsidae</taxon>
        <taxon>Zootermopsis</taxon>
    </lineage>
</organism>
<proteinExistence type="predicted"/>
<dbReference type="PANTHER" id="PTHR10742:SF398">
    <property type="entry name" value="AMINE OXIDASE DOMAIN-CONTAINING PROTEIN-RELATED"/>
    <property type="match status" value="1"/>
</dbReference>
<dbReference type="Gene3D" id="3.90.660.10">
    <property type="match status" value="1"/>
</dbReference>
<dbReference type="OrthoDB" id="5046242at2759"/>
<dbReference type="Gene3D" id="3.50.50.60">
    <property type="entry name" value="FAD/NAD(P)-binding domain"/>
    <property type="match status" value="1"/>
</dbReference>
<dbReference type="GO" id="GO:0046592">
    <property type="term" value="F:polyamine oxidase activity"/>
    <property type="evidence" value="ECO:0007669"/>
    <property type="project" value="TreeGrafter"/>
</dbReference>
<dbReference type="InterPro" id="IPR002937">
    <property type="entry name" value="Amino_oxidase"/>
</dbReference>
<accession>A0A067RH75</accession>
<feature type="signal peptide" evidence="1">
    <location>
        <begin position="1"/>
        <end position="20"/>
    </location>
</feature>
<feature type="domain" description="Amine oxidase" evidence="2">
    <location>
        <begin position="43"/>
        <end position="502"/>
    </location>
</feature>
<dbReference type="FunCoup" id="A0A067RH75">
    <property type="interactions" value="97"/>
</dbReference>
<dbReference type="InterPro" id="IPR036188">
    <property type="entry name" value="FAD/NAD-bd_sf"/>
</dbReference>
<sequence>MWKICFIVAKVLMMFTAADCAGFSLPSKRLQDVQIVIIGAGASGIAAASRLLENKIDDFVILEATYYYGGRIKTVRFGEDFIDLGSHFVHGVKSNIVFNMAGQLQLLTNYEESKPDIIFIDPSGNLVNRNVASKVYHLLNDIRDSMARDIHNYSGSLGEYFNQQYRRKMDEHSLSNFSLARPLLQWYHRFRNEDSPNSWFETSSCGETEYLECEKSQLWSWKFGGYATVFDLLMQSIPDPKEELPVKYKIHYHNEVAKIKWDNLPEEYMNKVIVECSDGISYLADFVLVTVSLGVMKEKAQTMFQPVLPSTKLNAIKGLGFGVVDKIFLKFPHRWWPDNYTNFGFLWPHDDACNLNSVKQEDCWDRALNKFSEVDNLPLILCGWLSGPAARYMEQLSDEEVKHKVVQLLDRFIGKTFNVTVPAPDLFLRSAWSSDPHFRGSHSFYSTETEKIGVSAAQLAEPVTNKNRKPVLLFAGEATHTSHYSTVHGAIESGWREAERIIELSKLWKQ</sequence>
<dbReference type="EMBL" id="KK852508">
    <property type="protein sequence ID" value="KDR22398.1"/>
    <property type="molecule type" value="Genomic_DNA"/>
</dbReference>
<gene>
    <name evidence="3" type="ORF">L798_02490</name>
</gene>
<dbReference type="Pfam" id="PF01593">
    <property type="entry name" value="Amino_oxidase"/>
    <property type="match status" value="1"/>
</dbReference>
<evidence type="ECO:0000259" key="2">
    <source>
        <dbReference type="Pfam" id="PF01593"/>
    </source>
</evidence>
<dbReference type="InParanoid" id="A0A067RH75"/>
<reference evidence="3 4" key="1">
    <citation type="journal article" date="2014" name="Nat. Commun.">
        <title>Molecular traces of alternative social organization in a termite genome.</title>
        <authorList>
            <person name="Terrapon N."/>
            <person name="Li C."/>
            <person name="Robertson H.M."/>
            <person name="Ji L."/>
            <person name="Meng X."/>
            <person name="Booth W."/>
            <person name="Chen Z."/>
            <person name="Childers C.P."/>
            <person name="Glastad K.M."/>
            <person name="Gokhale K."/>
            <person name="Gowin J."/>
            <person name="Gronenberg W."/>
            <person name="Hermansen R.A."/>
            <person name="Hu H."/>
            <person name="Hunt B.G."/>
            <person name="Huylmans A.K."/>
            <person name="Khalil S.M."/>
            <person name="Mitchell R.D."/>
            <person name="Munoz-Torres M.C."/>
            <person name="Mustard J.A."/>
            <person name="Pan H."/>
            <person name="Reese J.T."/>
            <person name="Scharf M.E."/>
            <person name="Sun F."/>
            <person name="Vogel H."/>
            <person name="Xiao J."/>
            <person name="Yang W."/>
            <person name="Yang Z."/>
            <person name="Yang Z."/>
            <person name="Zhou J."/>
            <person name="Zhu J."/>
            <person name="Brent C.S."/>
            <person name="Elsik C.G."/>
            <person name="Goodisman M.A."/>
            <person name="Liberles D.A."/>
            <person name="Roe R.M."/>
            <person name="Vargo E.L."/>
            <person name="Vilcinskas A."/>
            <person name="Wang J."/>
            <person name="Bornberg-Bauer E."/>
            <person name="Korb J."/>
            <person name="Zhang G."/>
            <person name="Liebig J."/>
        </authorList>
    </citation>
    <scope>NUCLEOTIDE SEQUENCE [LARGE SCALE GENOMIC DNA]</scope>
    <source>
        <tissue evidence="3">Whole organism</tissue>
    </source>
</reference>
<name>A0A067RH75_ZOONE</name>
<dbReference type="SUPFAM" id="SSF54373">
    <property type="entry name" value="FAD-linked reductases, C-terminal domain"/>
    <property type="match status" value="1"/>
</dbReference>
<dbReference type="SUPFAM" id="SSF51905">
    <property type="entry name" value="FAD/NAD(P)-binding domain"/>
    <property type="match status" value="1"/>
</dbReference>
<evidence type="ECO:0000313" key="3">
    <source>
        <dbReference type="EMBL" id="KDR22398.1"/>
    </source>
</evidence>
<dbReference type="InterPro" id="IPR050281">
    <property type="entry name" value="Flavin_monoamine_oxidase"/>
</dbReference>